<dbReference type="PROSITE" id="PS50075">
    <property type="entry name" value="CARRIER"/>
    <property type="match status" value="1"/>
</dbReference>
<sequence length="87" mass="9601">MDVIESVKDILASEIYVEVPVSRMGLDDSLRDVFGLDSLGFVELRVQCQVRFGIDISNDDFTPENFSTIRTVVALVDRLLPATVAAP</sequence>
<dbReference type="Gene3D" id="1.10.1200.10">
    <property type="entry name" value="ACP-like"/>
    <property type="match status" value="1"/>
</dbReference>
<feature type="domain" description="Carrier" evidence="1">
    <location>
        <begin position="1"/>
        <end position="80"/>
    </location>
</feature>
<dbReference type="AlphaFoldDB" id="A0A9W6NSF6"/>
<evidence type="ECO:0000313" key="2">
    <source>
        <dbReference type="EMBL" id="GLL07286.1"/>
    </source>
</evidence>
<gene>
    <name evidence="2" type="primary">cfa1</name>
    <name evidence="2" type="ORF">GCM10017581_090380</name>
</gene>
<proteinExistence type="predicted"/>
<dbReference type="EMBL" id="BSFP01000091">
    <property type="protein sequence ID" value="GLL07286.1"/>
    <property type="molecule type" value="Genomic_DNA"/>
</dbReference>
<reference evidence="2" key="1">
    <citation type="journal article" date="2014" name="Int. J. Syst. Evol. Microbiol.">
        <title>Complete genome sequence of Corynebacterium casei LMG S-19264T (=DSM 44701T), isolated from a smear-ripened cheese.</title>
        <authorList>
            <consortium name="US DOE Joint Genome Institute (JGI-PGF)"/>
            <person name="Walter F."/>
            <person name="Albersmeier A."/>
            <person name="Kalinowski J."/>
            <person name="Ruckert C."/>
        </authorList>
    </citation>
    <scope>NUCLEOTIDE SEQUENCE</scope>
    <source>
        <strain evidence="2">VKM Ac-1321</strain>
    </source>
</reference>
<protein>
    <submittedName>
        <fullName evidence="2">Coronafacic acid synthetase</fullName>
    </submittedName>
</protein>
<evidence type="ECO:0000259" key="1">
    <source>
        <dbReference type="PROSITE" id="PS50075"/>
    </source>
</evidence>
<organism evidence="2 3">
    <name type="scientific">Dactylosporangium matsuzakiense</name>
    <dbReference type="NCBI Taxonomy" id="53360"/>
    <lineage>
        <taxon>Bacteria</taxon>
        <taxon>Bacillati</taxon>
        <taxon>Actinomycetota</taxon>
        <taxon>Actinomycetes</taxon>
        <taxon>Micromonosporales</taxon>
        <taxon>Micromonosporaceae</taxon>
        <taxon>Dactylosporangium</taxon>
    </lineage>
</organism>
<dbReference type="Pfam" id="PF00550">
    <property type="entry name" value="PP-binding"/>
    <property type="match status" value="1"/>
</dbReference>
<dbReference type="Proteomes" id="UP001143480">
    <property type="component" value="Unassembled WGS sequence"/>
</dbReference>
<evidence type="ECO:0000313" key="3">
    <source>
        <dbReference type="Proteomes" id="UP001143480"/>
    </source>
</evidence>
<accession>A0A9W6NSF6</accession>
<comment type="caution">
    <text evidence="2">The sequence shown here is derived from an EMBL/GenBank/DDBJ whole genome shotgun (WGS) entry which is preliminary data.</text>
</comment>
<dbReference type="SUPFAM" id="SSF47336">
    <property type="entry name" value="ACP-like"/>
    <property type="match status" value="1"/>
</dbReference>
<dbReference type="RefSeq" id="WP_223094289.1">
    <property type="nucleotide sequence ID" value="NZ_BAAAXA010000001.1"/>
</dbReference>
<dbReference type="InterPro" id="IPR009081">
    <property type="entry name" value="PP-bd_ACP"/>
</dbReference>
<name>A0A9W6NSF6_9ACTN</name>
<keyword evidence="3" id="KW-1185">Reference proteome</keyword>
<dbReference type="InterPro" id="IPR036736">
    <property type="entry name" value="ACP-like_sf"/>
</dbReference>
<reference evidence="2" key="2">
    <citation type="submission" date="2023-01" db="EMBL/GenBank/DDBJ databases">
        <authorList>
            <person name="Sun Q."/>
            <person name="Evtushenko L."/>
        </authorList>
    </citation>
    <scope>NUCLEOTIDE SEQUENCE</scope>
    <source>
        <strain evidence="2">VKM Ac-1321</strain>
    </source>
</reference>